<reference evidence="2" key="1">
    <citation type="journal article" date="2015" name="Proc. Natl. Acad. Sci. U.S.A.">
        <title>Genome sequencing of adzuki bean (Vigna angularis) provides insight into high starch and low fat accumulation and domestication.</title>
        <authorList>
            <person name="Yang K."/>
            <person name="Tian Z."/>
            <person name="Chen C."/>
            <person name="Luo L."/>
            <person name="Zhao B."/>
            <person name="Wang Z."/>
            <person name="Yu L."/>
            <person name="Li Y."/>
            <person name="Sun Y."/>
            <person name="Li W."/>
            <person name="Chen Y."/>
            <person name="Li Y."/>
            <person name="Zhang Y."/>
            <person name="Ai D."/>
            <person name="Zhao J."/>
            <person name="Shang C."/>
            <person name="Ma Y."/>
            <person name="Wu B."/>
            <person name="Wang M."/>
            <person name="Gao L."/>
            <person name="Sun D."/>
            <person name="Zhang P."/>
            <person name="Guo F."/>
            <person name="Wang W."/>
            <person name="Li Y."/>
            <person name="Wang J."/>
            <person name="Varshney R.K."/>
            <person name="Wang J."/>
            <person name="Ling H.Q."/>
            <person name="Wan P."/>
        </authorList>
    </citation>
    <scope>NUCLEOTIDE SEQUENCE</scope>
    <source>
        <strain evidence="2">cv. Jingnong 6</strain>
    </source>
</reference>
<dbReference type="Gramene" id="KOM29154">
    <property type="protein sequence ID" value="KOM29154"/>
    <property type="gene ID" value="LR48_Vigan635s007900"/>
</dbReference>
<evidence type="ECO:0000313" key="2">
    <source>
        <dbReference type="Proteomes" id="UP000053144"/>
    </source>
</evidence>
<proteinExistence type="predicted"/>
<dbReference type="AlphaFoldDB" id="A0A0L9TGA9"/>
<gene>
    <name evidence="1" type="ORF">LR48_Vigan635s007900</name>
</gene>
<protein>
    <submittedName>
        <fullName evidence="1">Uncharacterized protein</fullName>
    </submittedName>
</protein>
<evidence type="ECO:0000313" key="1">
    <source>
        <dbReference type="EMBL" id="KOM29154.1"/>
    </source>
</evidence>
<accession>A0A0L9TGA9</accession>
<organism evidence="1 2">
    <name type="scientific">Phaseolus angularis</name>
    <name type="common">Azuki bean</name>
    <name type="synonym">Vigna angularis</name>
    <dbReference type="NCBI Taxonomy" id="3914"/>
    <lineage>
        <taxon>Eukaryota</taxon>
        <taxon>Viridiplantae</taxon>
        <taxon>Streptophyta</taxon>
        <taxon>Embryophyta</taxon>
        <taxon>Tracheophyta</taxon>
        <taxon>Spermatophyta</taxon>
        <taxon>Magnoliopsida</taxon>
        <taxon>eudicotyledons</taxon>
        <taxon>Gunneridae</taxon>
        <taxon>Pentapetalae</taxon>
        <taxon>rosids</taxon>
        <taxon>fabids</taxon>
        <taxon>Fabales</taxon>
        <taxon>Fabaceae</taxon>
        <taxon>Papilionoideae</taxon>
        <taxon>50 kb inversion clade</taxon>
        <taxon>NPAAA clade</taxon>
        <taxon>indigoferoid/millettioid clade</taxon>
        <taxon>Phaseoleae</taxon>
        <taxon>Vigna</taxon>
    </lineage>
</organism>
<dbReference type="EMBL" id="KQ258467">
    <property type="protein sequence ID" value="KOM29154.1"/>
    <property type="molecule type" value="Genomic_DNA"/>
</dbReference>
<dbReference type="Proteomes" id="UP000053144">
    <property type="component" value="Unassembled WGS sequence"/>
</dbReference>
<sequence length="232" mass="26723">MQMHGNTPNANTNVMWLKSGPLNVYSDKKRYMNNQTGEECVVRCISYLVGKRYLVFTITETYRSDSVILVYVEVKVEYGRGSSAILRLWFTANDRYGVLSSMHTNLSGSFELVRQNYRVPPLPDTELACYFCRETGDGSETSYIGLHGFMVGDESVANDRRVGLRVEVENPMKLTMEYTNRVFSKMGHRMENEMDNNVVSLYKNAMPQLQSSYPYPYPHNLHNLYGYCHIIL</sequence>
<dbReference type="OMA" id="GHRMENE"/>
<name>A0A0L9TGA9_PHAAN</name>